<dbReference type="EC" id="3.5.1.89" evidence="2"/>
<organism evidence="4">
    <name type="scientific">Candida tenuis (strain ATCC 10573 / BCRC 21748 / CBS 615 / JCM 9827 / NBRC 10315 / NRRL Y-1498 / VKM Y-70)</name>
    <name type="common">Yeast</name>
    <name type="synonym">Yamadazyma tenuis</name>
    <dbReference type="NCBI Taxonomy" id="590646"/>
    <lineage>
        <taxon>Eukaryota</taxon>
        <taxon>Fungi</taxon>
        <taxon>Dikarya</taxon>
        <taxon>Ascomycota</taxon>
        <taxon>Saccharomycotina</taxon>
        <taxon>Pichiomycetes</taxon>
        <taxon>Debaryomycetaceae</taxon>
        <taxon>Yamadazyma</taxon>
    </lineage>
</organism>
<dbReference type="Gene3D" id="3.40.50.10320">
    <property type="entry name" value="LmbE-like"/>
    <property type="match status" value="1"/>
</dbReference>
<dbReference type="SUPFAM" id="SSF102588">
    <property type="entry name" value="LmbE-like"/>
    <property type="match status" value="1"/>
</dbReference>
<dbReference type="AlphaFoldDB" id="G3AW75"/>
<sequence length="304" mass="34398">MLFVIPSSVVRVIAGSFLLWVLLSTIIPQAITKFRDPSVKANSFSGPVYPYTSITPFDSVPIRNSTVYYVIGHPDDEVMFFSPSILELSKPIYHNTLKLICLSVGDAVDSSYGPIRSRELHESARILGLHHDDVVVADEFKDGMDETWDHSRISQVLSHHISEKSNVVIVTFDELGVSGHPNHISLYHGCRMFVQSSTNISMYKLKTLNFLEKYSFTVLTNIELMVDHVSQLVLSKILKFNINIGISLFNTPKNATGTKIYSDLNMLSVSYAAMAYGHFSQMVWFRYGWLVFSRYLTFNHLIEA</sequence>
<protein>
    <recommendedName>
        <fullName evidence="2">N-acetylglucosaminylphosphatidylinositol deacetylase</fullName>
        <ecNumber evidence="2">3.5.1.89</ecNumber>
    </recommendedName>
</protein>
<gene>
    <name evidence="3" type="ORF">CANTEDRAFT_112195</name>
</gene>
<dbReference type="InterPro" id="IPR024078">
    <property type="entry name" value="LmbE-like_dom_sf"/>
</dbReference>
<dbReference type="EMBL" id="GL996510">
    <property type="protein sequence ID" value="EGV66774.1"/>
    <property type="molecule type" value="Genomic_DNA"/>
</dbReference>
<keyword evidence="4" id="KW-1185">Reference proteome</keyword>
<dbReference type="UniPathway" id="UPA00196"/>
<dbReference type="eggNOG" id="KOG3332">
    <property type="taxonomic scope" value="Eukaryota"/>
</dbReference>
<proteinExistence type="inferred from homology"/>
<dbReference type="GO" id="GO:0000225">
    <property type="term" value="F:N-acetylglucosaminylphosphatidylinositol deacetylase activity"/>
    <property type="evidence" value="ECO:0007669"/>
    <property type="project" value="UniProtKB-EC"/>
</dbReference>
<evidence type="ECO:0000256" key="2">
    <source>
        <dbReference type="ARBA" id="ARBA00012176"/>
    </source>
</evidence>
<dbReference type="OrthoDB" id="440160at2759"/>
<accession>G3AW75</accession>
<dbReference type="Proteomes" id="UP000000707">
    <property type="component" value="Unassembled WGS sequence"/>
</dbReference>
<name>G3AW75_CANTC</name>
<dbReference type="GO" id="GO:0016020">
    <property type="term" value="C:membrane"/>
    <property type="evidence" value="ECO:0007669"/>
    <property type="project" value="GOC"/>
</dbReference>
<dbReference type="GO" id="GO:0005783">
    <property type="term" value="C:endoplasmic reticulum"/>
    <property type="evidence" value="ECO:0007669"/>
    <property type="project" value="TreeGrafter"/>
</dbReference>
<dbReference type="GO" id="GO:0006506">
    <property type="term" value="P:GPI anchor biosynthetic process"/>
    <property type="evidence" value="ECO:0007669"/>
    <property type="project" value="UniProtKB-UniPathway"/>
</dbReference>
<dbReference type="InterPro" id="IPR003737">
    <property type="entry name" value="GlcNAc_PI_deacetylase-related"/>
</dbReference>
<evidence type="ECO:0000313" key="4">
    <source>
        <dbReference type="Proteomes" id="UP000000707"/>
    </source>
</evidence>
<dbReference type="Pfam" id="PF02585">
    <property type="entry name" value="PIG-L"/>
    <property type="match status" value="1"/>
</dbReference>
<dbReference type="PANTHER" id="PTHR12993">
    <property type="entry name" value="N-ACETYLGLUCOSAMINYL-PHOSPHATIDYLINOSITOL DE-N-ACETYLASE-RELATED"/>
    <property type="match status" value="1"/>
</dbReference>
<dbReference type="HOGENOM" id="CLU_034979_0_0_1"/>
<dbReference type="STRING" id="590646.G3AW75"/>
<reference evidence="3 4" key="1">
    <citation type="journal article" date="2011" name="Proc. Natl. Acad. Sci. U.S.A.">
        <title>Comparative genomics of xylose-fermenting fungi for enhanced biofuel production.</title>
        <authorList>
            <person name="Wohlbach D.J."/>
            <person name="Kuo A."/>
            <person name="Sato T.K."/>
            <person name="Potts K.M."/>
            <person name="Salamov A.A."/>
            <person name="LaButti K.M."/>
            <person name="Sun H."/>
            <person name="Clum A."/>
            <person name="Pangilinan J.L."/>
            <person name="Lindquist E.A."/>
            <person name="Lucas S."/>
            <person name="Lapidus A."/>
            <person name="Jin M."/>
            <person name="Gunawan C."/>
            <person name="Balan V."/>
            <person name="Dale B.E."/>
            <person name="Jeffries T.W."/>
            <person name="Zinkel R."/>
            <person name="Barry K.W."/>
            <person name="Grigoriev I.V."/>
            <person name="Gasch A.P."/>
        </authorList>
    </citation>
    <scope>NUCLEOTIDE SEQUENCE [LARGE SCALE GENOMIC DNA]</scope>
    <source>
        <strain evidence="3">ATCC 10573</strain>
        <strain evidence="4">ATCC 10573 / BCRC 21748 / CBS 615 / JCM 9827 / NBRC 10315 / NRRL Y-1498 / VKM Y-70</strain>
    </source>
</reference>
<evidence type="ECO:0000313" key="3">
    <source>
        <dbReference type="EMBL" id="EGV66773.1"/>
    </source>
</evidence>
<dbReference type="PANTHER" id="PTHR12993:SF11">
    <property type="entry name" value="N-ACETYLGLUCOSAMINYL-PHOSPHATIDYLINOSITOL DE-N-ACETYLASE"/>
    <property type="match status" value="1"/>
</dbReference>
<evidence type="ECO:0000256" key="1">
    <source>
        <dbReference type="ARBA" id="ARBA00006066"/>
    </source>
</evidence>
<comment type="similarity">
    <text evidence="1">Belongs to the PIGL family.</text>
</comment>
<dbReference type="EMBL" id="GL996510">
    <property type="protein sequence ID" value="EGV66773.1"/>
    <property type="molecule type" value="Genomic_DNA"/>
</dbReference>